<dbReference type="EMBL" id="BONW01000001">
    <property type="protein sequence ID" value="GIG85139.1"/>
    <property type="molecule type" value="Genomic_DNA"/>
</dbReference>
<evidence type="ECO:0000313" key="1">
    <source>
        <dbReference type="EMBL" id="GIG85139.1"/>
    </source>
</evidence>
<name>A0ABQ4DRR1_9ACTN</name>
<proteinExistence type="predicted"/>
<reference evidence="1 2" key="1">
    <citation type="submission" date="2021-01" db="EMBL/GenBank/DDBJ databases">
        <title>Whole genome shotgun sequence of Plantactinospora endophytica NBRC 110450.</title>
        <authorList>
            <person name="Komaki H."/>
            <person name="Tamura T."/>
        </authorList>
    </citation>
    <scope>NUCLEOTIDE SEQUENCE [LARGE SCALE GENOMIC DNA]</scope>
    <source>
        <strain evidence="1 2">NBRC 110450</strain>
    </source>
</reference>
<gene>
    <name evidence="1" type="ORF">Pen02_00750</name>
</gene>
<evidence type="ECO:0000313" key="2">
    <source>
        <dbReference type="Proteomes" id="UP000646749"/>
    </source>
</evidence>
<sequence length="147" mass="15915">MLVTSSNPRRIDRPKADVVSPRPADIQILTDDTELTQYGEHGQEFRNSLREEIGELDLSLILGRQTAMAAALLVTKTVPPVAAARYTTAGALRRRGFVVKHSPTKGSPLHVSVFPPQGEVGPVEWDTSLAKAFDECFTGAGEDHAHG</sequence>
<organism evidence="1 2">
    <name type="scientific">Plantactinospora endophytica</name>
    <dbReference type="NCBI Taxonomy" id="673535"/>
    <lineage>
        <taxon>Bacteria</taxon>
        <taxon>Bacillati</taxon>
        <taxon>Actinomycetota</taxon>
        <taxon>Actinomycetes</taxon>
        <taxon>Micromonosporales</taxon>
        <taxon>Micromonosporaceae</taxon>
        <taxon>Plantactinospora</taxon>
    </lineage>
</organism>
<protein>
    <recommendedName>
        <fullName evidence="3">LysR substrate-binding domain-containing protein</fullName>
    </recommendedName>
</protein>
<accession>A0ABQ4DRR1</accession>
<comment type="caution">
    <text evidence="1">The sequence shown here is derived from an EMBL/GenBank/DDBJ whole genome shotgun (WGS) entry which is preliminary data.</text>
</comment>
<evidence type="ECO:0008006" key="3">
    <source>
        <dbReference type="Google" id="ProtNLM"/>
    </source>
</evidence>
<keyword evidence="2" id="KW-1185">Reference proteome</keyword>
<dbReference type="Proteomes" id="UP000646749">
    <property type="component" value="Unassembled WGS sequence"/>
</dbReference>